<dbReference type="PATRIC" id="fig|649747.3.peg.3226"/>
<comment type="catalytic activity">
    <reaction evidence="4">
        <text>3',5'-cyclic UMP + H2O = UMP + H(+)</text>
        <dbReference type="Rhea" id="RHEA:70575"/>
        <dbReference type="ChEBI" id="CHEBI:15377"/>
        <dbReference type="ChEBI" id="CHEBI:15378"/>
        <dbReference type="ChEBI" id="CHEBI:57865"/>
        <dbReference type="ChEBI" id="CHEBI:184387"/>
    </reaction>
    <physiologicalReaction direction="left-to-right" evidence="4">
        <dbReference type="Rhea" id="RHEA:70576"/>
    </physiologicalReaction>
</comment>
<gene>
    <name evidence="6" type="ORF">HMPREF0083_03562</name>
</gene>
<dbReference type="Pfam" id="PF12706">
    <property type="entry name" value="Lactamase_B_2"/>
    <property type="match status" value="1"/>
</dbReference>
<accession>U1WZZ8</accession>
<evidence type="ECO:0000259" key="5">
    <source>
        <dbReference type="SMART" id="SM00849"/>
    </source>
</evidence>
<evidence type="ECO:0000256" key="2">
    <source>
        <dbReference type="ARBA" id="ARBA00034221"/>
    </source>
</evidence>
<evidence type="ECO:0000256" key="3">
    <source>
        <dbReference type="ARBA" id="ARBA00034301"/>
    </source>
</evidence>
<organism evidence="6 7">
    <name type="scientific">Aneurinibacillus aneurinilyticus ATCC 12856</name>
    <dbReference type="NCBI Taxonomy" id="649747"/>
    <lineage>
        <taxon>Bacteria</taxon>
        <taxon>Bacillati</taxon>
        <taxon>Bacillota</taxon>
        <taxon>Bacilli</taxon>
        <taxon>Bacillales</taxon>
        <taxon>Paenibacillaceae</taxon>
        <taxon>Aneurinibacillus group</taxon>
        <taxon>Aneurinibacillus</taxon>
    </lineage>
</organism>
<dbReference type="HOGENOM" id="CLU_031317_3_1_9"/>
<name>U1WZZ8_ANEAE</name>
<comment type="caution">
    <text evidence="6">The sequence shown here is derived from an EMBL/GenBank/DDBJ whole genome shotgun (WGS) entry which is preliminary data.</text>
</comment>
<dbReference type="SUPFAM" id="SSF56281">
    <property type="entry name" value="Metallo-hydrolase/oxidoreductase"/>
    <property type="match status" value="1"/>
</dbReference>
<proteinExistence type="predicted"/>
<keyword evidence="1" id="KW-0862">Zinc</keyword>
<feature type="domain" description="Metallo-beta-lactamase" evidence="5">
    <location>
        <begin position="39"/>
        <end position="211"/>
    </location>
</feature>
<evidence type="ECO:0000256" key="4">
    <source>
        <dbReference type="ARBA" id="ARBA00048505"/>
    </source>
</evidence>
<keyword evidence="7" id="KW-1185">Reference proteome</keyword>
<dbReference type="CDD" id="cd07716">
    <property type="entry name" value="RNaseZ_short-form-like_MBL-fold"/>
    <property type="match status" value="1"/>
</dbReference>
<sequence>MGQLSAIIFICTKTDRKEGKDMKLTVLGHQSPTPGPGGATPGYLLETAQGKILIDCGSGVYAQMMKHIHIEELTAVVLSHYHHDHICDMPILQYGVMMAEIFRKRSGTMPIFGPAEPQDWAKKMNYQKYTQLRTVKEKDTLTIAGVEFSFLRTDHPLLCYAMKITDGKRTIVYGADTGPETNWYGFADGCDLFICEATFIEAYLPKGKRGHLSAREAAQTAQRLGVKQLLITHLSPDIDRTAYEKEAATGGFTGTWQLADIGQVIEL</sequence>
<comment type="function">
    <text evidence="3">Counteracts the endogenous Pycsar antiviral defense system. Phosphodiesterase that enables metal-dependent hydrolysis of host cyclic nucleotide Pycsar defense signals such as cCMP and cUMP.</text>
</comment>
<evidence type="ECO:0000313" key="7">
    <source>
        <dbReference type="Proteomes" id="UP000016511"/>
    </source>
</evidence>
<dbReference type="SMART" id="SM00849">
    <property type="entry name" value="Lactamase_B"/>
    <property type="match status" value="1"/>
</dbReference>
<protein>
    <submittedName>
        <fullName evidence="6">Metallo-beta-lactamase domain protein</fullName>
    </submittedName>
</protein>
<evidence type="ECO:0000256" key="1">
    <source>
        <dbReference type="ARBA" id="ARBA00022833"/>
    </source>
</evidence>
<dbReference type="EMBL" id="AWSJ01000217">
    <property type="protein sequence ID" value="ERI08280.1"/>
    <property type="molecule type" value="Genomic_DNA"/>
</dbReference>
<dbReference type="InterPro" id="IPR036866">
    <property type="entry name" value="RibonucZ/Hydroxyglut_hydro"/>
</dbReference>
<dbReference type="Proteomes" id="UP000016511">
    <property type="component" value="Unassembled WGS sequence"/>
</dbReference>
<dbReference type="eggNOG" id="COG1234">
    <property type="taxonomic scope" value="Bacteria"/>
</dbReference>
<dbReference type="AlphaFoldDB" id="U1WZZ8"/>
<dbReference type="PANTHER" id="PTHR46018">
    <property type="entry name" value="ZINC PHOSPHODIESTERASE ELAC PROTEIN 1"/>
    <property type="match status" value="1"/>
</dbReference>
<dbReference type="Gene3D" id="3.60.15.10">
    <property type="entry name" value="Ribonuclease Z/Hydroxyacylglutathione hydrolase-like"/>
    <property type="match status" value="1"/>
</dbReference>
<reference evidence="6 7" key="1">
    <citation type="submission" date="2013-08" db="EMBL/GenBank/DDBJ databases">
        <authorList>
            <person name="Weinstock G."/>
            <person name="Sodergren E."/>
            <person name="Wylie T."/>
            <person name="Fulton L."/>
            <person name="Fulton R."/>
            <person name="Fronick C."/>
            <person name="O'Laughlin M."/>
            <person name="Godfrey J."/>
            <person name="Miner T."/>
            <person name="Herter B."/>
            <person name="Appelbaum E."/>
            <person name="Cordes M."/>
            <person name="Lek S."/>
            <person name="Wollam A."/>
            <person name="Pepin K.H."/>
            <person name="Palsikar V.B."/>
            <person name="Mitreva M."/>
            <person name="Wilson R.K."/>
        </authorList>
    </citation>
    <scope>NUCLEOTIDE SEQUENCE [LARGE SCALE GENOMIC DNA]</scope>
    <source>
        <strain evidence="6 7">ATCC 12856</strain>
    </source>
</reference>
<dbReference type="InterPro" id="IPR001279">
    <property type="entry name" value="Metallo-B-lactamas"/>
</dbReference>
<dbReference type="GO" id="GO:0042781">
    <property type="term" value="F:3'-tRNA processing endoribonuclease activity"/>
    <property type="evidence" value="ECO:0007669"/>
    <property type="project" value="TreeGrafter"/>
</dbReference>
<evidence type="ECO:0000313" key="6">
    <source>
        <dbReference type="EMBL" id="ERI08280.1"/>
    </source>
</evidence>
<dbReference type="PANTHER" id="PTHR46018:SF4">
    <property type="entry name" value="METALLO-HYDROLASE YHFI-RELATED"/>
    <property type="match status" value="1"/>
</dbReference>
<dbReference type="STRING" id="649747.HMPREF0083_03562"/>
<comment type="catalytic activity">
    <reaction evidence="2">
        <text>3',5'-cyclic CMP + H2O = CMP + H(+)</text>
        <dbReference type="Rhea" id="RHEA:72675"/>
        <dbReference type="ChEBI" id="CHEBI:15377"/>
        <dbReference type="ChEBI" id="CHEBI:15378"/>
        <dbReference type="ChEBI" id="CHEBI:58003"/>
        <dbReference type="ChEBI" id="CHEBI:60377"/>
    </reaction>
    <physiologicalReaction direction="left-to-right" evidence="2">
        <dbReference type="Rhea" id="RHEA:72676"/>
    </physiologicalReaction>
</comment>